<evidence type="ECO:0000313" key="4">
    <source>
        <dbReference type="EMBL" id="BAX53559.1"/>
    </source>
</evidence>
<dbReference type="PROSITE" id="PS51371">
    <property type="entry name" value="CBS"/>
    <property type="match status" value="2"/>
</dbReference>
<dbReference type="AlphaFoldDB" id="A0AAD1CFT2"/>
<proteinExistence type="predicted"/>
<dbReference type="InterPro" id="IPR046342">
    <property type="entry name" value="CBS_dom_sf"/>
</dbReference>
<feature type="domain" description="CBS" evidence="3">
    <location>
        <begin position="18"/>
        <end position="78"/>
    </location>
</feature>
<accession>A0AAD1CFT2</accession>
<gene>
    <name evidence="4" type="ORF">PDPUS_1_02185</name>
</gene>
<evidence type="ECO:0000313" key="5">
    <source>
        <dbReference type="Proteomes" id="UP000218676"/>
    </source>
</evidence>
<name>A0AAD1CFT2_PHODP</name>
<evidence type="ECO:0000256" key="1">
    <source>
        <dbReference type="ARBA" id="ARBA00023122"/>
    </source>
</evidence>
<dbReference type="InterPro" id="IPR000644">
    <property type="entry name" value="CBS_dom"/>
</dbReference>
<dbReference type="PANTHER" id="PTHR43080">
    <property type="entry name" value="CBS DOMAIN-CONTAINING PROTEIN CBSX3, MITOCHONDRIAL"/>
    <property type="match status" value="1"/>
</dbReference>
<dbReference type="Gene3D" id="3.10.580.10">
    <property type="entry name" value="CBS-domain"/>
    <property type="match status" value="1"/>
</dbReference>
<dbReference type="InterPro" id="IPR051257">
    <property type="entry name" value="Diverse_CBS-Domain"/>
</dbReference>
<dbReference type="PANTHER" id="PTHR43080:SF2">
    <property type="entry name" value="CBS DOMAIN-CONTAINING PROTEIN"/>
    <property type="match status" value="1"/>
</dbReference>
<keyword evidence="1 2" id="KW-0129">CBS domain</keyword>
<dbReference type="EMBL" id="AP018045">
    <property type="protein sequence ID" value="BAX53559.1"/>
    <property type="molecule type" value="Genomic_DNA"/>
</dbReference>
<dbReference type="Pfam" id="PF00571">
    <property type="entry name" value="CBS"/>
    <property type="match status" value="2"/>
</dbReference>
<dbReference type="InterPro" id="IPR044729">
    <property type="entry name" value="CBS_bac"/>
</dbReference>
<reference evidence="5" key="1">
    <citation type="submission" date="2017-05" db="EMBL/GenBank/DDBJ databases">
        <title>Whole genome sequence of fish pathogenic bacteria, Photobacterium damselae subsp. piscicida, strain 91-197, isolated from hybrid striped bass (Morone sp.) in USA.</title>
        <authorList>
            <person name="Teru Y."/>
            <person name="Hikima J."/>
            <person name="Kono T."/>
            <person name="Sakai M."/>
            <person name="Takano T."/>
            <person name="Hawke J.P."/>
            <person name="Takeyama H."/>
            <person name="Aoki T."/>
        </authorList>
    </citation>
    <scope>NUCLEOTIDE SEQUENCE [LARGE SCALE GENOMIC DNA]</scope>
    <source>
        <strain evidence="5">91-197</strain>
    </source>
</reference>
<organism evidence="4 5">
    <name type="scientific">Photobacterium damsela subsp. piscicida</name>
    <name type="common">Pasteurella piscicida</name>
    <dbReference type="NCBI Taxonomy" id="38294"/>
    <lineage>
        <taxon>Bacteria</taxon>
        <taxon>Pseudomonadati</taxon>
        <taxon>Pseudomonadota</taxon>
        <taxon>Gammaproteobacteria</taxon>
        <taxon>Vibrionales</taxon>
        <taxon>Vibrionaceae</taxon>
        <taxon>Photobacterium</taxon>
    </lineage>
</organism>
<evidence type="ECO:0000256" key="2">
    <source>
        <dbReference type="PROSITE-ProRule" id="PRU00703"/>
    </source>
</evidence>
<dbReference type="SUPFAM" id="SSF54631">
    <property type="entry name" value="CBS-domain pair"/>
    <property type="match status" value="1"/>
</dbReference>
<protein>
    <submittedName>
        <fullName evidence="4">Inosine 5'-monophosphate dehydrogenase</fullName>
    </submittedName>
</protein>
<dbReference type="SMART" id="SM00116">
    <property type="entry name" value="CBS"/>
    <property type="match status" value="2"/>
</dbReference>
<sequence length="146" mass="16356">MQLYCGGYMESLKVKDYMNVRPVTFSKEMSLSIALDKMLTSKQIGGPVIDEFKHVVGFLSEQDMLHKLLKVGYHCQDTHTVEDCMHADVLTVSPNDSIIELADVMSGQKPKIYPVVEDGRLIGVITRRDVLNAISTQIGNCFKHPL</sequence>
<feature type="domain" description="CBS" evidence="3">
    <location>
        <begin position="85"/>
        <end position="146"/>
    </location>
</feature>
<evidence type="ECO:0000259" key="3">
    <source>
        <dbReference type="PROSITE" id="PS51371"/>
    </source>
</evidence>
<dbReference type="Proteomes" id="UP000218676">
    <property type="component" value="Chromosome 1"/>
</dbReference>
<dbReference type="CDD" id="cd04629">
    <property type="entry name" value="CBS_pair_bac"/>
    <property type="match status" value="1"/>
</dbReference>